<dbReference type="RefSeq" id="WP_168148674.1">
    <property type="nucleotide sequence ID" value="NZ_JAAVXB010000007.1"/>
</dbReference>
<evidence type="ECO:0000256" key="1">
    <source>
        <dbReference type="SAM" id="SignalP"/>
    </source>
</evidence>
<dbReference type="EMBL" id="JAAVXB010000007">
    <property type="protein sequence ID" value="NKF23357.1"/>
    <property type="molecule type" value="Genomic_DNA"/>
</dbReference>
<name>A0A969W9X8_9GAMM</name>
<protein>
    <recommendedName>
        <fullName evidence="4">Lipoprotein</fullName>
    </recommendedName>
</protein>
<dbReference type="NCBIfam" id="NF047637">
    <property type="entry name" value="lipo_CC0125"/>
    <property type="match status" value="1"/>
</dbReference>
<dbReference type="Proteomes" id="UP000653472">
    <property type="component" value="Unassembled WGS sequence"/>
</dbReference>
<organism evidence="2 3">
    <name type="scientific">Solimonas marina</name>
    <dbReference type="NCBI Taxonomy" id="2714601"/>
    <lineage>
        <taxon>Bacteria</taxon>
        <taxon>Pseudomonadati</taxon>
        <taxon>Pseudomonadota</taxon>
        <taxon>Gammaproteobacteria</taxon>
        <taxon>Nevskiales</taxon>
        <taxon>Nevskiaceae</taxon>
        <taxon>Solimonas</taxon>
    </lineage>
</organism>
<comment type="caution">
    <text evidence="2">The sequence shown here is derived from an EMBL/GenBank/DDBJ whole genome shotgun (WGS) entry which is preliminary data.</text>
</comment>
<sequence length="179" mass="19339">MFRRLLLIACVSTISACATAPARYAPAAQAGDIGYRETVLGAAQYRVTYTGDTATPAATVRNYALLRAADLTLEQGADWFEVTHQDTERKGETRTRIDPGFVTPPRQTVYRSCGLLACSTSVVYSPGYVEGGSAQTQTDYAYSSALDITLHHGRKPADDINAYDAHDVAQSLRPTVSAR</sequence>
<feature type="chain" id="PRO_5038042536" description="Lipoprotein" evidence="1">
    <location>
        <begin position="21"/>
        <end position="179"/>
    </location>
</feature>
<dbReference type="AlphaFoldDB" id="A0A969W9X8"/>
<keyword evidence="3" id="KW-1185">Reference proteome</keyword>
<gene>
    <name evidence="2" type="ORF">G7Y82_13630</name>
</gene>
<evidence type="ECO:0000313" key="3">
    <source>
        <dbReference type="Proteomes" id="UP000653472"/>
    </source>
</evidence>
<keyword evidence="1" id="KW-0732">Signal</keyword>
<accession>A0A969W9X8</accession>
<proteinExistence type="predicted"/>
<dbReference type="PROSITE" id="PS51257">
    <property type="entry name" value="PROKAR_LIPOPROTEIN"/>
    <property type="match status" value="1"/>
</dbReference>
<reference evidence="2" key="1">
    <citation type="submission" date="2020-03" db="EMBL/GenBank/DDBJ databases">
        <title>Solimonas marina sp. nov., isolated from deep seawater of the Pacific Ocean.</title>
        <authorList>
            <person name="Liu X."/>
            <person name="Lai Q."/>
            <person name="Sun F."/>
            <person name="Gai Y."/>
            <person name="Li G."/>
            <person name="Shao Z."/>
        </authorList>
    </citation>
    <scope>NUCLEOTIDE SEQUENCE</scope>
    <source>
        <strain evidence="2">C16B3</strain>
    </source>
</reference>
<evidence type="ECO:0000313" key="2">
    <source>
        <dbReference type="EMBL" id="NKF23357.1"/>
    </source>
</evidence>
<feature type="signal peptide" evidence="1">
    <location>
        <begin position="1"/>
        <end position="20"/>
    </location>
</feature>
<evidence type="ECO:0008006" key="4">
    <source>
        <dbReference type="Google" id="ProtNLM"/>
    </source>
</evidence>